<feature type="transmembrane region" description="Helical" evidence="1">
    <location>
        <begin position="108"/>
        <end position="128"/>
    </location>
</feature>
<keyword evidence="1" id="KW-0472">Membrane</keyword>
<accession>A0A6C0ENI4</accession>
<feature type="transmembrane region" description="Helical" evidence="1">
    <location>
        <begin position="148"/>
        <end position="170"/>
    </location>
</feature>
<sequence>MSEKDDEVNILIEDNNQQSPMLRGDIVNVNEPLTPMSQDNRLLTLYEFNDKRNSVSQTESIDIYNDINYKKDKLYKTIKENKKKITTSLYIISAKYDLIYFRYNRISLLILIISTITTFIEAIRLTLINYQNDNKNSEMSLIISTSTISLIINMISLLLGTLLTILSSIVKFRNYRENMEKLKNIHDVLFNYKISYNKQKDLIDYFTMSNSLTIELFDKLVENVENINKEIKDINIFENIRIKDIIKFNRIKINHDIELKKMTNRRELEFLKLTVEATKHKCFYENQKNHINDNNQFFDNKEKKYTCFI</sequence>
<protein>
    <submittedName>
        <fullName evidence="2">Uncharacterized protein</fullName>
    </submittedName>
</protein>
<reference evidence="2" key="1">
    <citation type="journal article" date="2020" name="Nature">
        <title>Giant virus diversity and host interactions through global metagenomics.</title>
        <authorList>
            <person name="Schulz F."/>
            <person name="Roux S."/>
            <person name="Paez-Espino D."/>
            <person name="Jungbluth S."/>
            <person name="Walsh D.A."/>
            <person name="Denef V.J."/>
            <person name="McMahon K.D."/>
            <person name="Konstantinidis K.T."/>
            <person name="Eloe-Fadrosh E.A."/>
            <person name="Kyrpides N.C."/>
            <person name="Woyke T."/>
        </authorList>
    </citation>
    <scope>NUCLEOTIDE SEQUENCE</scope>
    <source>
        <strain evidence="2">GVMAG-M-3300009151-35</strain>
    </source>
</reference>
<dbReference type="EMBL" id="MN738911">
    <property type="protein sequence ID" value="QHT30736.1"/>
    <property type="molecule type" value="Genomic_DNA"/>
</dbReference>
<name>A0A6C0ENI4_9ZZZZ</name>
<organism evidence="2">
    <name type="scientific">viral metagenome</name>
    <dbReference type="NCBI Taxonomy" id="1070528"/>
    <lineage>
        <taxon>unclassified sequences</taxon>
        <taxon>metagenomes</taxon>
        <taxon>organismal metagenomes</taxon>
    </lineage>
</organism>
<dbReference type="AlphaFoldDB" id="A0A6C0ENI4"/>
<evidence type="ECO:0000313" key="2">
    <source>
        <dbReference type="EMBL" id="QHT30736.1"/>
    </source>
</evidence>
<keyword evidence="1" id="KW-1133">Transmembrane helix</keyword>
<evidence type="ECO:0000256" key="1">
    <source>
        <dbReference type="SAM" id="Phobius"/>
    </source>
</evidence>
<proteinExistence type="predicted"/>
<keyword evidence="1" id="KW-0812">Transmembrane</keyword>